<reference evidence="2 3" key="1">
    <citation type="journal article" date="2016" name="Mol. Biol. Evol.">
        <title>Comparative Genomics of Early-Diverging Mushroom-Forming Fungi Provides Insights into the Origins of Lignocellulose Decay Capabilities.</title>
        <authorList>
            <person name="Nagy L.G."/>
            <person name="Riley R."/>
            <person name="Tritt A."/>
            <person name="Adam C."/>
            <person name="Daum C."/>
            <person name="Floudas D."/>
            <person name="Sun H."/>
            <person name="Yadav J.S."/>
            <person name="Pangilinan J."/>
            <person name="Larsson K.H."/>
            <person name="Matsuura K."/>
            <person name="Barry K."/>
            <person name="Labutti K."/>
            <person name="Kuo R."/>
            <person name="Ohm R.A."/>
            <person name="Bhattacharya S.S."/>
            <person name="Shirouzu T."/>
            <person name="Yoshinaga Y."/>
            <person name="Martin F.M."/>
            <person name="Grigoriev I.V."/>
            <person name="Hibbett D.S."/>
        </authorList>
    </citation>
    <scope>NUCLEOTIDE SEQUENCE [LARGE SCALE GENOMIC DNA]</scope>
    <source>
        <strain evidence="2 3">HHB12733</strain>
    </source>
</reference>
<keyword evidence="3" id="KW-1185">Reference proteome</keyword>
<dbReference type="OrthoDB" id="3353107at2759"/>
<proteinExistence type="predicted"/>
<dbReference type="PANTHER" id="PTHR46791">
    <property type="entry name" value="EXPRESSED PROTEIN"/>
    <property type="match status" value="1"/>
</dbReference>
<dbReference type="InterPro" id="IPR058913">
    <property type="entry name" value="Integrase_dom_put"/>
</dbReference>
<dbReference type="AlphaFoldDB" id="A0A165CZZ6"/>
<dbReference type="InParanoid" id="A0A165CZZ6"/>
<evidence type="ECO:0000259" key="1">
    <source>
        <dbReference type="Pfam" id="PF24764"/>
    </source>
</evidence>
<organism evidence="2 3">
    <name type="scientific">Calocera cornea HHB12733</name>
    <dbReference type="NCBI Taxonomy" id="1353952"/>
    <lineage>
        <taxon>Eukaryota</taxon>
        <taxon>Fungi</taxon>
        <taxon>Dikarya</taxon>
        <taxon>Basidiomycota</taxon>
        <taxon>Agaricomycotina</taxon>
        <taxon>Dacrymycetes</taxon>
        <taxon>Dacrymycetales</taxon>
        <taxon>Dacrymycetaceae</taxon>
        <taxon>Calocera</taxon>
    </lineage>
</organism>
<name>A0A165CZZ6_9BASI</name>
<evidence type="ECO:0000313" key="2">
    <source>
        <dbReference type="EMBL" id="KZT51777.1"/>
    </source>
</evidence>
<gene>
    <name evidence="2" type="ORF">CALCODRAFT_418926</name>
</gene>
<dbReference type="Proteomes" id="UP000076842">
    <property type="component" value="Unassembled WGS sequence"/>
</dbReference>
<dbReference type="EMBL" id="KV424092">
    <property type="protein sequence ID" value="KZT51777.1"/>
    <property type="molecule type" value="Genomic_DNA"/>
</dbReference>
<dbReference type="PANTHER" id="PTHR46791:SF5">
    <property type="entry name" value="CLR5 DOMAIN-CONTAINING PROTEIN-RELATED"/>
    <property type="match status" value="1"/>
</dbReference>
<accession>A0A165CZZ6</accession>
<evidence type="ECO:0000313" key="3">
    <source>
        <dbReference type="Proteomes" id="UP000076842"/>
    </source>
</evidence>
<feature type="domain" description="Integrase core" evidence="1">
    <location>
        <begin position="1"/>
        <end position="107"/>
    </location>
</feature>
<feature type="non-terminal residue" evidence="2">
    <location>
        <position position="151"/>
    </location>
</feature>
<dbReference type="Pfam" id="PF24764">
    <property type="entry name" value="rva_4"/>
    <property type="match status" value="1"/>
</dbReference>
<sequence>MNHKRGVNRGSFIWGRSVHNVRIERMWVDVTKDFGGKWKKIFIHLETWYGLDIQLNAHIWLLHHLFLADIRADAEMWRGTWNAHRMRTPGGPEQSPNQMWFVGMLLNGYRGIQDEGLWRREPRDGGGDMYGVDWRELQDDALMQHHAGSHP</sequence>
<dbReference type="STRING" id="1353952.A0A165CZZ6"/>
<protein>
    <recommendedName>
        <fullName evidence="1">Integrase core domain-containing protein</fullName>
    </recommendedName>
</protein>